<dbReference type="GO" id="GO:0003824">
    <property type="term" value="F:catalytic activity"/>
    <property type="evidence" value="ECO:0007669"/>
    <property type="project" value="InterPro"/>
</dbReference>
<dbReference type="AlphaFoldDB" id="A0A4V3CZV3"/>
<dbReference type="InterPro" id="IPR003382">
    <property type="entry name" value="Flavoprotein"/>
</dbReference>
<dbReference type="InterPro" id="IPR036551">
    <property type="entry name" value="Flavin_trans-like"/>
</dbReference>
<sequence length="165" mass="17157">MILGLIASAGGGVERRLRPELAEPAVARGWTLAVTLTPTAARWLAATGELAKLQSLTDLPVRSEPRMPGQPKPYPMPSAFVFAPATANSVAKLALGIADSQALTAACEAVGARVPMVVRPQAGDAQRGHPAFAGHVKALREAGVLVSDEPPEVGWEPMLDLLEGP</sequence>
<dbReference type="Pfam" id="PF02441">
    <property type="entry name" value="Flavoprotein"/>
    <property type="match status" value="1"/>
</dbReference>
<dbReference type="EMBL" id="SNXZ01000002">
    <property type="protein sequence ID" value="TDQ01171.1"/>
    <property type="molecule type" value="Genomic_DNA"/>
</dbReference>
<gene>
    <name evidence="2" type="ORF">EV186_1021038</name>
</gene>
<dbReference type="Gene3D" id="3.40.50.1950">
    <property type="entry name" value="Flavin prenyltransferase-like"/>
    <property type="match status" value="1"/>
</dbReference>
<evidence type="ECO:0000313" key="2">
    <source>
        <dbReference type="EMBL" id="TDQ01171.1"/>
    </source>
</evidence>
<dbReference type="Proteomes" id="UP000295444">
    <property type="component" value="Unassembled WGS sequence"/>
</dbReference>
<comment type="caution">
    <text evidence="2">The sequence shown here is derived from an EMBL/GenBank/DDBJ whole genome shotgun (WGS) entry which is preliminary data.</text>
</comment>
<dbReference type="SUPFAM" id="SSF52507">
    <property type="entry name" value="Homo-oligomeric flavin-containing Cys decarboxylases, HFCD"/>
    <property type="match status" value="1"/>
</dbReference>
<keyword evidence="3" id="KW-1185">Reference proteome</keyword>
<name>A0A4V3CZV3_LABRH</name>
<feature type="domain" description="Flavoprotein" evidence="1">
    <location>
        <begin position="11"/>
        <end position="127"/>
    </location>
</feature>
<organism evidence="2 3">
    <name type="scientific">Labedaea rhizosphaerae</name>
    <dbReference type="NCBI Taxonomy" id="598644"/>
    <lineage>
        <taxon>Bacteria</taxon>
        <taxon>Bacillati</taxon>
        <taxon>Actinomycetota</taxon>
        <taxon>Actinomycetes</taxon>
        <taxon>Pseudonocardiales</taxon>
        <taxon>Pseudonocardiaceae</taxon>
        <taxon>Labedaea</taxon>
    </lineage>
</organism>
<dbReference type="RefSeq" id="WP_133849779.1">
    <property type="nucleotide sequence ID" value="NZ_SNXZ01000002.1"/>
</dbReference>
<accession>A0A4V3CZV3</accession>
<evidence type="ECO:0000313" key="3">
    <source>
        <dbReference type="Proteomes" id="UP000295444"/>
    </source>
</evidence>
<dbReference type="OrthoDB" id="161343at2"/>
<protein>
    <submittedName>
        <fullName evidence="2">Flavoprotein</fullName>
    </submittedName>
</protein>
<evidence type="ECO:0000259" key="1">
    <source>
        <dbReference type="Pfam" id="PF02441"/>
    </source>
</evidence>
<proteinExistence type="predicted"/>
<reference evidence="2 3" key="1">
    <citation type="submission" date="2019-03" db="EMBL/GenBank/DDBJ databases">
        <title>Genomic Encyclopedia of Type Strains, Phase IV (KMG-IV): sequencing the most valuable type-strain genomes for metagenomic binning, comparative biology and taxonomic classification.</title>
        <authorList>
            <person name="Goeker M."/>
        </authorList>
    </citation>
    <scope>NUCLEOTIDE SEQUENCE [LARGE SCALE GENOMIC DNA]</scope>
    <source>
        <strain evidence="2 3">DSM 45361</strain>
    </source>
</reference>